<evidence type="ECO:0000313" key="3">
    <source>
        <dbReference type="WBParaSite" id="ACOC_0001158301-mRNA-1"/>
    </source>
</evidence>
<proteinExistence type="predicted"/>
<evidence type="ECO:0000313" key="1">
    <source>
        <dbReference type="EMBL" id="VDM63169.1"/>
    </source>
</evidence>
<dbReference type="AlphaFoldDB" id="A0A0R3PYQ5"/>
<reference evidence="1 2" key="2">
    <citation type="submission" date="2018-11" db="EMBL/GenBank/DDBJ databases">
        <authorList>
            <consortium name="Pathogen Informatics"/>
        </authorList>
    </citation>
    <scope>NUCLEOTIDE SEQUENCE [LARGE SCALE GENOMIC DNA]</scope>
    <source>
        <strain evidence="1 2">Costa Rica</strain>
    </source>
</reference>
<dbReference type="Proteomes" id="UP000267027">
    <property type="component" value="Unassembled WGS sequence"/>
</dbReference>
<sequence length="107" mass="12019">MVAVFGKACEKNWSSTKSHNDVHEKLIGYVRSSVQQNEYLRVFQLRVFGSGNQRDSVADLGFTIPRSRNGPTSKSRKREEKLEIVLAPAELVKTSCPSIQVPTIRTI</sequence>
<dbReference type="EMBL" id="UYYA01004731">
    <property type="protein sequence ID" value="VDM63169.1"/>
    <property type="molecule type" value="Genomic_DNA"/>
</dbReference>
<protein>
    <submittedName>
        <fullName evidence="1 3">Uncharacterized protein</fullName>
    </submittedName>
</protein>
<accession>A0A0R3PYQ5</accession>
<evidence type="ECO:0000313" key="2">
    <source>
        <dbReference type="Proteomes" id="UP000267027"/>
    </source>
</evidence>
<reference evidence="3" key="1">
    <citation type="submission" date="2017-02" db="UniProtKB">
        <authorList>
            <consortium name="WormBaseParasite"/>
        </authorList>
    </citation>
    <scope>IDENTIFICATION</scope>
</reference>
<organism evidence="3">
    <name type="scientific">Angiostrongylus costaricensis</name>
    <name type="common">Nematode worm</name>
    <dbReference type="NCBI Taxonomy" id="334426"/>
    <lineage>
        <taxon>Eukaryota</taxon>
        <taxon>Metazoa</taxon>
        <taxon>Ecdysozoa</taxon>
        <taxon>Nematoda</taxon>
        <taxon>Chromadorea</taxon>
        <taxon>Rhabditida</taxon>
        <taxon>Rhabditina</taxon>
        <taxon>Rhabditomorpha</taxon>
        <taxon>Strongyloidea</taxon>
        <taxon>Metastrongylidae</taxon>
        <taxon>Angiostrongylus</taxon>
    </lineage>
</organism>
<dbReference type="WBParaSite" id="ACOC_0001158301-mRNA-1">
    <property type="protein sequence ID" value="ACOC_0001158301-mRNA-1"/>
    <property type="gene ID" value="ACOC_0001158301"/>
</dbReference>
<keyword evidence="2" id="KW-1185">Reference proteome</keyword>
<gene>
    <name evidence="1" type="ORF">ACOC_LOCUS11584</name>
</gene>
<name>A0A0R3PYQ5_ANGCS</name>